<evidence type="ECO:0000259" key="4">
    <source>
        <dbReference type="Pfam" id="PF17782"/>
    </source>
</evidence>
<dbReference type="NCBIfam" id="TIGR00732">
    <property type="entry name" value="dprA"/>
    <property type="match status" value="1"/>
</dbReference>
<sequence>MSDPMDWIAISLLPGVGPATLKKLHDGGWTPQRLLASDSDPSSPNLSTAQTDALNRYNTRQGAIYDEVKRIEQYLESSGTQLIFAGDDDYPALLHSSPQAPVFLFVKGSVDALHLPSVAIVGSRKASAAGLRHAYQFGKALCAGGFVVSSGLALGIDGAAHQAAVDLSKPTVAVMGTGPNRCYPARHKRLAQDILDNGGALVTELLPDKGPLAAHFPRRNRIITGFAAGVLVVEAAIKSGSLITARLALEEGREVFAIPGPIDAPGSRGCHQLIREGATLTESVTDILAELPAMLASYQEPDTLAEATVLPEDDQQAALLEQIEYATTYLEQLQIALGWDVGQLQQHLMQLELAGWVEAAEGGYRRIR</sequence>
<evidence type="ECO:0000313" key="6">
    <source>
        <dbReference type="Proteomes" id="UP000282818"/>
    </source>
</evidence>
<reference evidence="5 6" key="1">
    <citation type="submission" date="2019-01" db="EMBL/GenBank/DDBJ databases">
        <authorList>
            <person name="Chen W.-M."/>
        </authorList>
    </citation>
    <scope>NUCLEOTIDE SEQUENCE [LARGE SCALE GENOMIC DNA]</scope>
    <source>
        <strain evidence="5 6">HPM-16</strain>
    </source>
</reference>
<dbReference type="GO" id="GO:0009294">
    <property type="term" value="P:DNA-mediated transformation"/>
    <property type="evidence" value="ECO:0007669"/>
    <property type="project" value="InterPro"/>
</dbReference>
<organism evidence="5 6">
    <name type="scientific">Neptunomonas marina</name>
    <dbReference type="NCBI Taxonomy" id="1815562"/>
    <lineage>
        <taxon>Bacteria</taxon>
        <taxon>Pseudomonadati</taxon>
        <taxon>Pseudomonadota</taxon>
        <taxon>Gammaproteobacteria</taxon>
        <taxon>Oceanospirillales</taxon>
        <taxon>Oceanospirillaceae</taxon>
        <taxon>Neptunomonas</taxon>
    </lineage>
</organism>
<dbReference type="Pfam" id="PF02481">
    <property type="entry name" value="DNA_processg_A"/>
    <property type="match status" value="1"/>
</dbReference>
<dbReference type="EMBL" id="SACQ01000002">
    <property type="protein sequence ID" value="RVU31714.1"/>
    <property type="molecule type" value="Genomic_DNA"/>
</dbReference>
<dbReference type="Pfam" id="PF17782">
    <property type="entry name" value="WHD_DprA"/>
    <property type="match status" value="1"/>
</dbReference>
<dbReference type="InterPro" id="IPR041614">
    <property type="entry name" value="DprA_WH"/>
</dbReference>
<feature type="domain" description="Smf/DprA SLOG" evidence="3">
    <location>
        <begin position="82"/>
        <end position="291"/>
    </location>
</feature>
<accession>A0A437QAY1</accession>
<comment type="caution">
    <text evidence="5">The sequence shown here is derived from an EMBL/GenBank/DDBJ whole genome shotgun (WGS) entry which is preliminary data.</text>
</comment>
<gene>
    <name evidence="5" type="primary">dprA</name>
    <name evidence="5" type="ORF">EOE65_06975</name>
</gene>
<feature type="compositionally biased region" description="Polar residues" evidence="2">
    <location>
        <begin position="39"/>
        <end position="51"/>
    </location>
</feature>
<dbReference type="PANTHER" id="PTHR43022:SF1">
    <property type="entry name" value="PROTEIN SMF"/>
    <property type="match status" value="1"/>
</dbReference>
<evidence type="ECO:0000256" key="2">
    <source>
        <dbReference type="SAM" id="MobiDB-lite"/>
    </source>
</evidence>
<dbReference type="AlphaFoldDB" id="A0A437QAY1"/>
<evidence type="ECO:0000259" key="3">
    <source>
        <dbReference type="Pfam" id="PF02481"/>
    </source>
</evidence>
<dbReference type="InterPro" id="IPR036388">
    <property type="entry name" value="WH-like_DNA-bd_sf"/>
</dbReference>
<proteinExistence type="inferred from homology"/>
<dbReference type="InterPro" id="IPR057666">
    <property type="entry name" value="DrpA_SLOG"/>
</dbReference>
<dbReference type="InterPro" id="IPR003488">
    <property type="entry name" value="DprA"/>
</dbReference>
<dbReference type="Gene3D" id="1.10.10.10">
    <property type="entry name" value="Winged helix-like DNA-binding domain superfamily/Winged helix DNA-binding domain"/>
    <property type="match status" value="1"/>
</dbReference>
<protein>
    <submittedName>
        <fullName evidence="5">DNA-protecting protein DprA</fullName>
    </submittedName>
</protein>
<dbReference type="Gene3D" id="3.40.50.450">
    <property type="match status" value="1"/>
</dbReference>
<feature type="region of interest" description="Disordered" evidence="2">
    <location>
        <begin position="32"/>
        <end position="51"/>
    </location>
</feature>
<keyword evidence="6" id="KW-1185">Reference proteome</keyword>
<name>A0A437QAY1_9GAMM</name>
<feature type="domain" description="DprA winged helix" evidence="4">
    <location>
        <begin position="307"/>
        <end position="363"/>
    </location>
</feature>
<dbReference type="Proteomes" id="UP000282818">
    <property type="component" value="Unassembled WGS sequence"/>
</dbReference>
<evidence type="ECO:0000313" key="5">
    <source>
        <dbReference type="EMBL" id="RVU31714.1"/>
    </source>
</evidence>
<comment type="similarity">
    <text evidence="1">Belongs to the DprA/Smf family.</text>
</comment>
<evidence type="ECO:0000256" key="1">
    <source>
        <dbReference type="ARBA" id="ARBA00006525"/>
    </source>
</evidence>
<dbReference type="PANTHER" id="PTHR43022">
    <property type="entry name" value="PROTEIN SMF"/>
    <property type="match status" value="1"/>
</dbReference>
<dbReference type="SUPFAM" id="SSF102405">
    <property type="entry name" value="MCP/YpsA-like"/>
    <property type="match status" value="1"/>
</dbReference>
<dbReference type="RefSeq" id="WP_127693573.1">
    <property type="nucleotide sequence ID" value="NZ_SACQ01000002.1"/>
</dbReference>